<accession>A0A7L5E234</accession>
<keyword evidence="1 4" id="KW-0808">Transferase</keyword>
<dbReference type="GO" id="GO:0016746">
    <property type="term" value="F:acyltransferase activity"/>
    <property type="evidence" value="ECO:0007669"/>
    <property type="project" value="UniProtKB-KW"/>
</dbReference>
<dbReference type="InterPro" id="IPR051159">
    <property type="entry name" value="Hexapeptide_acetyltransf"/>
</dbReference>
<dbReference type="PROSITE" id="PS00101">
    <property type="entry name" value="HEXAPEP_TRANSFERASES"/>
    <property type="match status" value="1"/>
</dbReference>
<dbReference type="Proteomes" id="UP000503278">
    <property type="component" value="Chromosome"/>
</dbReference>
<dbReference type="InterPro" id="IPR001451">
    <property type="entry name" value="Hexapep"/>
</dbReference>
<keyword evidence="5" id="KW-1185">Reference proteome</keyword>
<dbReference type="CDD" id="cd03349">
    <property type="entry name" value="LbH_XAT"/>
    <property type="match status" value="1"/>
</dbReference>
<evidence type="ECO:0000313" key="4">
    <source>
        <dbReference type="EMBL" id="QJD94406.1"/>
    </source>
</evidence>
<dbReference type="EMBL" id="CP051682">
    <property type="protein sequence ID" value="QJD94406.1"/>
    <property type="molecule type" value="Genomic_DNA"/>
</dbReference>
<proteinExistence type="predicted"/>
<dbReference type="InterPro" id="IPR011004">
    <property type="entry name" value="Trimer_LpxA-like_sf"/>
</dbReference>
<dbReference type="PANTHER" id="PTHR23416:SF78">
    <property type="entry name" value="LIPOPOLYSACCHARIDE BIOSYNTHESIS O-ACETYL TRANSFERASE WBBJ-RELATED"/>
    <property type="match status" value="1"/>
</dbReference>
<dbReference type="SUPFAM" id="SSF51161">
    <property type="entry name" value="Trimeric LpxA-like enzymes"/>
    <property type="match status" value="1"/>
</dbReference>
<name>A0A7L5E234_9SPHI</name>
<dbReference type="KEGG" id="mrob:HH214_00215"/>
<evidence type="ECO:0000256" key="2">
    <source>
        <dbReference type="ARBA" id="ARBA00022737"/>
    </source>
</evidence>
<dbReference type="Gene3D" id="2.160.10.10">
    <property type="entry name" value="Hexapeptide repeat proteins"/>
    <property type="match status" value="1"/>
</dbReference>
<protein>
    <submittedName>
        <fullName evidence="4">CatB-related O-acetyltransferase</fullName>
    </submittedName>
</protein>
<evidence type="ECO:0000256" key="3">
    <source>
        <dbReference type="ARBA" id="ARBA00023315"/>
    </source>
</evidence>
<dbReference type="PANTHER" id="PTHR23416">
    <property type="entry name" value="SIALIC ACID SYNTHASE-RELATED"/>
    <property type="match status" value="1"/>
</dbReference>
<dbReference type="InterPro" id="IPR018357">
    <property type="entry name" value="Hexapep_transf_CS"/>
</dbReference>
<evidence type="ECO:0000256" key="1">
    <source>
        <dbReference type="ARBA" id="ARBA00022679"/>
    </source>
</evidence>
<reference evidence="4 5" key="1">
    <citation type="submission" date="2020-04" db="EMBL/GenBank/DDBJ databases">
        <title>Genome sequencing of novel species.</title>
        <authorList>
            <person name="Heo J."/>
            <person name="Kim S.-J."/>
            <person name="Kim J.-S."/>
            <person name="Hong S.-B."/>
            <person name="Kwon S.-W."/>
        </authorList>
    </citation>
    <scope>NUCLEOTIDE SEQUENCE [LARGE SCALE GENOMIC DNA]</scope>
    <source>
        <strain evidence="4 5">F39-2</strain>
    </source>
</reference>
<dbReference type="RefSeq" id="WP_169605425.1">
    <property type="nucleotide sequence ID" value="NZ_CP051682.1"/>
</dbReference>
<keyword evidence="3" id="KW-0012">Acyltransferase</keyword>
<keyword evidence="2" id="KW-0677">Repeat</keyword>
<gene>
    <name evidence="4" type="ORF">HH214_00215</name>
</gene>
<dbReference type="Pfam" id="PF00132">
    <property type="entry name" value="Hexapep"/>
    <property type="match status" value="1"/>
</dbReference>
<sequence length="182" mass="20617">MIKFLKKLRDLYLVKVKWRNYNLGQNFHAGARVRLWAKDNIITGRNFYIGRDSQIETNCKIGNDVILGNKVALVGRYDHNFHEVGVPIRLASQIRDKDYNWKGLNEKVVIEDDVWVGYGVIIMSGVKIGTGSIIAAGSVVTKDVEAYSIYGGNPAKKITERFPSLENKNEHITVLTSTYFHS</sequence>
<evidence type="ECO:0000313" key="5">
    <source>
        <dbReference type="Proteomes" id="UP000503278"/>
    </source>
</evidence>
<organism evidence="4 5">
    <name type="scientific">Mucilaginibacter robiniae</name>
    <dbReference type="NCBI Taxonomy" id="2728022"/>
    <lineage>
        <taxon>Bacteria</taxon>
        <taxon>Pseudomonadati</taxon>
        <taxon>Bacteroidota</taxon>
        <taxon>Sphingobacteriia</taxon>
        <taxon>Sphingobacteriales</taxon>
        <taxon>Sphingobacteriaceae</taxon>
        <taxon>Mucilaginibacter</taxon>
    </lineage>
</organism>
<dbReference type="AlphaFoldDB" id="A0A7L5E234"/>